<evidence type="ECO:0000313" key="1">
    <source>
        <dbReference type="EMBL" id="KAI9909509.1"/>
    </source>
</evidence>
<dbReference type="Proteomes" id="UP001163321">
    <property type="component" value="Chromosome 7"/>
</dbReference>
<dbReference type="EMBL" id="CM047586">
    <property type="protein sequence ID" value="KAI9909509.1"/>
    <property type="molecule type" value="Genomic_DNA"/>
</dbReference>
<organism evidence="1 2">
    <name type="scientific">Peronosclerospora sorghi</name>
    <dbReference type="NCBI Taxonomy" id="230839"/>
    <lineage>
        <taxon>Eukaryota</taxon>
        <taxon>Sar</taxon>
        <taxon>Stramenopiles</taxon>
        <taxon>Oomycota</taxon>
        <taxon>Peronosporomycetes</taxon>
        <taxon>Peronosporales</taxon>
        <taxon>Peronosporaceae</taxon>
        <taxon>Peronosclerospora</taxon>
    </lineage>
</organism>
<gene>
    <name evidence="1" type="ORF">PsorP6_015081</name>
</gene>
<name>A0ACC0VSQ2_9STRA</name>
<keyword evidence="2" id="KW-1185">Reference proteome</keyword>
<comment type="caution">
    <text evidence="1">The sequence shown here is derived from an EMBL/GenBank/DDBJ whole genome shotgun (WGS) entry which is preliminary data.</text>
</comment>
<protein>
    <submittedName>
        <fullName evidence="1">Uncharacterized protein</fullName>
    </submittedName>
</protein>
<sequence length="184" mass="21041">MSFPLLEDDDEAAFTDLLASLDEYTEAFDAPLEYNGRSATSSSTWHDPISETCAWAAFDAAHPLPQTTSKHRNGAREMRRREVHYLRTCVKGLQAQLSALHATIERRAQQRTRSGWEDSPTASSALVTIWKDLAARQLDQRLASERENTRLKCALEDQRKVREMLQRVLNTRVARRVRNDELNS</sequence>
<evidence type="ECO:0000313" key="2">
    <source>
        <dbReference type="Proteomes" id="UP001163321"/>
    </source>
</evidence>
<proteinExistence type="predicted"/>
<accession>A0ACC0VSQ2</accession>
<reference evidence="1 2" key="1">
    <citation type="journal article" date="2022" name="bioRxiv">
        <title>The genome of the oomycete Peronosclerospora sorghi, a cosmopolitan pathogen of maize and sorghum, is inflated with dispersed pseudogenes.</title>
        <authorList>
            <person name="Fletcher K."/>
            <person name="Martin F."/>
            <person name="Isakeit T."/>
            <person name="Cavanaugh K."/>
            <person name="Magill C."/>
            <person name="Michelmore R."/>
        </authorList>
    </citation>
    <scope>NUCLEOTIDE SEQUENCE [LARGE SCALE GENOMIC DNA]</scope>
    <source>
        <strain evidence="1">P6</strain>
    </source>
</reference>